<evidence type="ECO:0000313" key="3">
    <source>
        <dbReference type="Proteomes" id="UP001066276"/>
    </source>
</evidence>
<dbReference type="Gene3D" id="2.60.40.10">
    <property type="entry name" value="Immunoglobulins"/>
    <property type="match status" value="3"/>
</dbReference>
<dbReference type="SMART" id="SM00060">
    <property type="entry name" value="FN3"/>
    <property type="match status" value="3"/>
</dbReference>
<dbReference type="InterPro" id="IPR003961">
    <property type="entry name" value="FN3_dom"/>
</dbReference>
<evidence type="ECO:0000313" key="2">
    <source>
        <dbReference type="EMBL" id="KAJ1179076.1"/>
    </source>
</evidence>
<dbReference type="PANTHER" id="PTHR46957">
    <property type="entry name" value="CYTOKINE RECEPTOR"/>
    <property type="match status" value="1"/>
</dbReference>
<dbReference type="EMBL" id="JANPWB010000006">
    <property type="protein sequence ID" value="KAJ1179076.1"/>
    <property type="molecule type" value="Genomic_DNA"/>
</dbReference>
<dbReference type="CDD" id="cd00063">
    <property type="entry name" value="FN3"/>
    <property type="match status" value="3"/>
</dbReference>
<dbReference type="Pfam" id="PF00041">
    <property type="entry name" value="fn3"/>
    <property type="match status" value="3"/>
</dbReference>
<reference evidence="2" key="1">
    <citation type="journal article" date="2022" name="bioRxiv">
        <title>Sequencing and chromosome-scale assembly of the giantPleurodeles waltlgenome.</title>
        <authorList>
            <person name="Brown T."/>
            <person name="Elewa A."/>
            <person name="Iarovenko S."/>
            <person name="Subramanian E."/>
            <person name="Araus A.J."/>
            <person name="Petzold A."/>
            <person name="Susuki M."/>
            <person name="Suzuki K.-i.T."/>
            <person name="Hayashi T."/>
            <person name="Toyoda A."/>
            <person name="Oliveira C."/>
            <person name="Osipova E."/>
            <person name="Leigh N.D."/>
            <person name="Simon A."/>
            <person name="Yun M.H."/>
        </authorList>
    </citation>
    <scope>NUCLEOTIDE SEQUENCE</scope>
    <source>
        <strain evidence="2">20211129_DDA</strain>
        <tissue evidence="2">Liver</tissue>
    </source>
</reference>
<dbReference type="GO" id="GO:0043235">
    <property type="term" value="C:receptor complex"/>
    <property type="evidence" value="ECO:0007669"/>
    <property type="project" value="TreeGrafter"/>
</dbReference>
<dbReference type="InterPro" id="IPR036116">
    <property type="entry name" value="FN3_sf"/>
</dbReference>
<dbReference type="PANTHER" id="PTHR46957:SF5">
    <property type="entry name" value="PROTEIN-TYROSINE-PHOSPHATASE"/>
    <property type="match status" value="1"/>
</dbReference>
<sequence length="361" mass="39493">MESTHLIDPHPLVNCVCDSFDECTSVTLSATHTGVNISSSGNFSVTNITYANGTHTSTEQISGSSIIDLQPWTSYSVDLNNGTDICCINFTTGPHKVPLENITLNNLQSTNSIEVKWIAPPDIVQMYIVSLHGDFTKTKTISTVQPVIFQDLLPGREYKITVTTISGPFNETSLPVTEATYPAQPGTLILMDARRNSINLSWDPPLNMSGLTLIYNITYSSLQGNWIITNNTEYANIENLTSGTNYTISVVTVGVRNYTSPPLLTSSYTRPSQVSSQDITLNNRKSPNNIEVNWSAPPGLVEWYDVYLQGAVTQNKTTSSIKPIKFTDLLPGREYSITITTISGPFNETSAVVTEATCKLS</sequence>
<dbReference type="FunFam" id="2.60.40.10:FF:000369">
    <property type="entry name" value="Protein tyrosine phosphatase, receptor type B"/>
    <property type="match status" value="1"/>
</dbReference>
<protein>
    <recommendedName>
        <fullName evidence="1">Fibronectin type-III domain-containing protein</fullName>
    </recommendedName>
</protein>
<comment type="caution">
    <text evidence="2">The sequence shown here is derived from an EMBL/GenBank/DDBJ whole genome shotgun (WGS) entry which is preliminary data.</text>
</comment>
<organism evidence="2 3">
    <name type="scientific">Pleurodeles waltl</name>
    <name type="common">Iberian ribbed newt</name>
    <dbReference type="NCBI Taxonomy" id="8319"/>
    <lineage>
        <taxon>Eukaryota</taxon>
        <taxon>Metazoa</taxon>
        <taxon>Chordata</taxon>
        <taxon>Craniata</taxon>
        <taxon>Vertebrata</taxon>
        <taxon>Euteleostomi</taxon>
        <taxon>Amphibia</taxon>
        <taxon>Batrachia</taxon>
        <taxon>Caudata</taxon>
        <taxon>Salamandroidea</taxon>
        <taxon>Salamandridae</taxon>
        <taxon>Pleurodelinae</taxon>
        <taxon>Pleurodeles</taxon>
    </lineage>
</organism>
<keyword evidence="3" id="KW-1185">Reference proteome</keyword>
<feature type="domain" description="Fibronectin type-III" evidence="1">
    <location>
        <begin position="98"/>
        <end position="183"/>
    </location>
</feature>
<dbReference type="PROSITE" id="PS50853">
    <property type="entry name" value="FN3"/>
    <property type="match status" value="3"/>
</dbReference>
<name>A0AAV7TS44_PLEWA</name>
<feature type="domain" description="Fibronectin type-III" evidence="1">
    <location>
        <begin position="184"/>
        <end position="273"/>
    </location>
</feature>
<evidence type="ECO:0000259" key="1">
    <source>
        <dbReference type="PROSITE" id="PS50853"/>
    </source>
</evidence>
<dbReference type="InterPro" id="IPR013783">
    <property type="entry name" value="Ig-like_fold"/>
</dbReference>
<proteinExistence type="predicted"/>
<dbReference type="Proteomes" id="UP001066276">
    <property type="component" value="Chromosome 3_2"/>
</dbReference>
<dbReference type="AlphaFoldDB" id="A0AAV7TS44"/>
<dbReference type="InterPro" id="IPR050713">
    <property type="entry name" value="RTP_Phos/Ushers"/>
</dbReference>
<feature type="domain" description="Fibronectin type-III" evidence="1">
    <location>
        <begin position="275"/>
        <end position="361"/>
    </location>
</feature>
<dbReference type="SUPFAM" id="SSF49265">
    <property type="entry name" value="Fibronectin type III"/>
    <property type="match status" value="2"/>
</dbReference>
<gene>
    <name evidence="2" type="ORF">NDU88_004312</name>
</gene>
<accession>A0AAV7TS44</accession>